<evidence type="ECO:0000313" key="7">
    <source>
        <dbReference type="EMBL" id="MEQ2189238.1"/>
    </source>
</evidence>
<name>A0ABV0Q113_9TELE</name>
<feature type="transmembrane region" description="Helical" evidence="5">
    <location>
        <begin position="67"/>
        <end position="90"/>
    </location>
</feature>
<gene>
    <name evidence="7" type="ORF">GOODEAATRI_023219</name>
</gene>
<reference evidence="7 8" key="1">
    <citation type="submission" date="2021-06" db="EMBL/GenBank/DDBJ databases">
        <authorList>
            <person name="Palmer J.M."/>
        </authorList>
    </citation>
    <scope>NUCLEOTIDE SEQUENCE [LARGE SCALE GENOMIC DNA]</scope>
    <source>
        <strain evidence="7 8">GA_2019</strain>
        <tissue evidence="7">Muscle</tissue>
    </source>
</reference>
<comment type="subcellular location">
    <subcellularLocation>
        <location evidence="1">Membrane</location>
        <topology evidence="1">Multi-pass membrane protein</topology>
    </subcellularLocation>
</comment>
<dbReference type="Proteomes" id="UP001476798">
    <property type="component" value="Unassembled WGS sequence"/>
</dbReference>
<evidence type="ECO:0000256" key="2">
    <source>
        <dbReference type="ARBA" id="ARBA00022692"/>
    </source>
</evidence>
<evidence type="ECO:0000256" key="3">
    <source>
        <dbReference type="ARBA" id="ARBA00022989"/>
    </source>
</evidence>
<organism evidence="7 8">
    <name type="scientific">Goodea atripinnis</name>
    <dbReference type="NCBI Taxonomy" id="208336"/>
    <lineage>
        <taxon>Eukaryota</taxon>
        <taxon>Metazoa</taxon>
        <taxon>Chordata</taxon>
        <taxon>Craniata</taxon>
        <taxon>Vertebrata</taxon>
        <taxon>Euteleostomi</taxon>
        <taxon>Actinopterygii</taxon>
        <taxon>Neopterygii</taxon>
        <taxon>Teleostei</taxon>
        <taxon>Neoteleostei</taxon>
        <taxon>Acanthomorphata</taxon>
        <taxon>Ovalentaria</taxon>
        <taxon>Atherinomorphae</taxon>
        <taxon>Cyprinodontiformes</taxon>
        <taxon>Goodeidae</taxon>
        <taxon>Goodea</taxon>
    </lineage>
</organism>
<evidence type="ECO:0000256" key="5">
    <source>
        <dbReference type="SAM" id="Phobius"/>
    </source>
</evidence>
<keyword evidence="3 5" id="KW-1133">Transmembrane helix</keyword>
<dbReference type="EMBL" id="JAHRIO010092429">
    <property type="protein sequence ID" value="MEQ2189238.1"/>
    <property type="molecule type" value="Genomic_DNA"/>
</dbReference>
<evidence type="ECO:0000313" key="8">
    <source>
        <dbReference type="Proteomes" id="UP001476798"/>
    </source>
</evidence>
<dbReference type="PANTHER" id="PTHR11814">
    <property type="entry name" value="SULFATE TRANSPORTER"/>
    <property type="match status" value="1"/>
</dbReference>
<proteinExistence type="predicted"/>
<keyword evidence="2 5" id="KW-0812">Transmembrane</keyword>
<evidence type="ECO:0000259" key="6">
    <source>
        <dbReference type="Pfam" id="PF00916"/>
    </source>
</evidence>
<dbReference type="InterPro" id="IPR011547">
    <property type="entry name" value="SLC26A/SulP_dom"/>
</dbReference>
<sequence length="107" mass="11481">AYAVMSVMIGGVVDQLAPDSNFEIWNNVTNSSIIDTVARDKERVQIAATVTFISGLFQPPAVPAWSIFVQIIGNAFALAVVGYGIAISLGRIFALKYGYKVDSNQVV</sequence>
<feature type="non-terminal residue" evidence="7">
    <location>
        <position position="1"/>
    </location>
</feature>
<accession>A0ABV0Q113</accession>
<comment type="caution">
    <text evidence="7">The sequence shown here is derived from an EMBL/GenBank/DDBJ whole genome shotgun (WGS) entry which is preliminary data.</text>
</comment>
<dbReference type="InterPro" id="IPR001902">
    <property type="entry name" value="SLC26A/SulP_fam"/>
</dbReference>
<dbReference type="Pfam" id="PF00916">
    <property type="entry name" value="Sulfate_transp"/>
    <property type="match status" value="1"/>
</dbReference>
<keyword evidence="4 5" id="KW-0472">Membrane</keyword>
<protein>
    <recommendedName>
        <fullName evidence="6">SLC26A/SulP transporter domain-containing protein</fullName>
    </recommendedName>
</protein>
<feature type="domain" description="SLC26A/SulP transporter" evidence="6">
    <location>
        <begin position="57"/>
        <end position="105"/>
    </location>
</feature>
<evidence type="ECO:0000256" key="1">
    <source>
        <dbReference type="ARBA" id="ARBA00004141"/>
    </source>
</evidence>
<keyword evidence="8" id="KW-1185">Reference proteome</keyword>
<evidence type="ECO:0000256" key="4">
    <source>
        <dbReference type="ARBA" id="ARBA00023136"/>
    </source>
</evidence>